<accession>A0ACA9T0H5</accession>
<sequence length="47" mass="5426">KKAVEGFNDSVKKNLDDEVLKINNKLDDINIERGGLIMKKLKKKQKE</sequence>
<name>A0ACA9T0H5_9GLOM</name>
<dbReference type="Proteomes" id="UP000789920">
    <property type="component" value="Unassembled WGS sequence"/>
</dbReference>
<comment type="caution">
    <text evidence="1">The sequence shown here is derived from an EMBL/GenBank/DDBJ whole genome shotgun (WGS) entry which is preliminary data.</text>
</comment>
<keyword evidence="2" id="KW-1185">Reference proteome</keyword>
<evidence type="ECO:0000313" key="1">
    <source>
        <dbReference type="EMBL" id="CAG8850982.1"/>
    </source>
</evidence>
<proteinExistence type="predicted"/>
<evidence type="ECO:0000313" key="2">
    <source>
        <dbReference type="Proteomes" id="UP000789920"/>
    </source>
</evidence>
<feature type="non-terminal residue" evidence="1">
    <location>
        <position position="1"/>
    </location>
</feature>
<organism evidence="1 2">
    <name type="scientific">Racocetra persica</name>
    <dbReference type="NCBI Taxonomy" id="160502"/>
    <lineage>
        <taxon>Eukaryota</taxon>
        <taxon>Fungi</taxon>
        <taxon>Fungi incertae sedis</taxon>
        <taxon>Mucoromycota</taxon>
        <taxon>Glomeromycotina</taxon>
        <taxon>Glomeromycetes</taxon>
        <taxon>Diversisporales</taxon>
        <taxon>Gigasporaceae</taxon>
        <taxon>Racocetra</taxon>
    </lineage>
</organism>
<dbReference type="EMBL" id="CAJVQC010173547">
    <property type="protein sequence ID" value="CAG8850982.1"/>
    <property type="molecule type" value="Genomic_DNA"/>
</dbReference>
<reference evidence="1" key="1">
    <citation type="submission" date="2021-06" db="EMBL/GenBank/DDBJ databases">
        <authorList>
            <person name="Kallberg Y."/>
            <person name="Tangrot J."/>
            <person name="Rosling A."/>
        </authorList>
    </citation>
    <scope>NUCLEOTIDE SEQUENCE</scope>
    <source>
        <strain evidence="1">MA461A</strain>
    </source>
</reference>
<protein>
    <submittedName>
        <fullName evidence="1">22652_t:CDS:1</fullName>
    </submittedName>
</protein>
<feature type="non-terminal residue" evidence="1">
    <location>
        <position position="47"/>
    </location>
</feature>
<gene>
    <name evidence="1" type="ORF">RPERSI_LOCUS36352</name>
</gene>